<name>A0AAW0BP41_9AGAR</name>
<reference evidence="2 3" key="1">
    <citation type="journal article" date="2024" name="J Genomics">
        <title>Draft genome sequencing and assembly of Favolaschia claudopus CIRM-BRFM 2984 isolated from oak limbs.</title>
        <authorList>
            <person name="Navarro D."/>
            <person name="Drula E."/>
            <person name="Chaduli D."/>
            <person name="Cazenave R."/>
            <person name="Ahrendt S."/>
            <person name="Wang J."/>
            <person name="Lipzen A."/>
            <person name="Daum C."/>
            <person name="Barry K."/>
            <person name="Grigoriev I.V."/>
            <person name="Favel A."/>
            <person name="Rosso M.N."/>
            <person name="Martin F."/>
        </authorList>
    </citation>
    <scope>NUCLEOTIDE SEQUENCE [LARGE SCALE GENOMIC DNA]</scope>
    <source>
        <strain evidence="2 3">CIRM-BRFM 2984</strain>
    </source>
</reference>
<evidence type="ECO:0000256" key="1">
    <source>
        <dbReference type="SAM" id="SignalP"/>
    </source>
</evidence>
<keyword evidence="1" id="KW-0732">Signal</keyword>
<feature type="chain" id="PRO_5043833092" description="Secreted protein" evidence="1">
    <location>
        <begin position="20"/>
        <end position="93"/>
    </location>
</feature>
<comment type="caution">
    <text evidence="2">The sequence shown here is derived from an EMBL/GenBank/DDBJ whole genome shotgun (WGS) entry which is preliminary data.</text>
</comment>
<dbReference type="AlphaFoldDB" id="A0AAW0BP41"/>
<dbReference type="Proteomes" id="UP001362999">
    <property type="component" value="Unassembled WGS sequence"/>
</dbReference>
<gene>
    <name evidence="2" type="ORF">R3P38DRAFT_2936597</name>
</gene>
<sequence length="93" mass="10301">MSETCLFLRVVAWSSLVVAAIHQQFTQLWSCSAHFLFIPHSFCVSTSMNCHVSLTIDVEAVSQPFLVVLSHIAPRFASLKSQPFSCSQLSSLI</sequence>
<proteinExistence type="predicted"/>
<dbReference type="EMBL" id="JAWWNJ010000028">
    <property type="protein sequence ID" value="KAK7028446.1"/>
    <property type="molecule type" value="Genomic_DNA"/>
</dbReference>
<organism evidence="2 3">
    <name type="scientific">Favolaschia claudopus</name>
    <dbReference type="NCBI Taxonomy" id="2862362"/>
    <lineage>
        <taxon>Eukaryota</taxon>
        <taxon>Fungi</taxon>
        <taxon>Dikarya</taxon>
        <taxon>Basidiomycota</taxon>
        <taxon>Agaricomycotina</taxon>
        <taxon>Agaricomycetes</taxon>
        <taxon>Agaricomycetidae</taxon>
        <taxon>Agaricales</taxon>
        <taxon>Marasmiineae</taxon>
        <taxon>Mycenaceae</taxon>
        <taxon>Favolaschia</taxon>
    </lineage>
</organism>
<evidence type="ECO:0000313" key="2">
    <source>
        <dbReference type="EMBL" id="KAK7028446.1"/>
    </source>
</evidence>
<keyword evidence="3" id="KW-1185">Reference proteome</keyword>
<protein>
    <recommendedName>
        <fullName evidence="4">Secreted protein</fullName>
    </recommendedName>
</protein>
<evidence type="ECO:0008006" key="4">
    <source>
        <dbReference type="Google" id="ProtNLM"/>
    </source>
</evidence>
<feature type="signal peptide" evidence="1">
    <location>
        <begin position="1"/>
        <end position="19"/>
    </location>
</feature>
<accession>A0AAW0BP41</accession>
<evidence type="ECO:0000313" key="3">
    <source>
        <dbReference type="Proteomes" id="UP001362999"/>
    </source>
</evidence>